<evidence type="ECO:0000256" key="1">
    <source>
        <dbReference type="SAM" id="MobiDB-lite"/>
    </source>
</evidence>
<dbReference type="Proteomes" id="UP000748752">
    <property type="component" value="Unassembled WGS sequence"/>
</dbReference>
<organism evidence="3 4">
    <name type="scientific">Thiohalocapsa halophila</name>
    <dbReference type="NCBI Taxonomy" id="69359"/>
    <lineage>
        <taxon>Bacteria</taxon>
        <taxon>Pseudomonadati</taxon>
        <taxon>Pseudomonadota</taxon>
        <taxon>Gammaproteobacteria</taxon>
        <taxon>Chromatiales</taxon>
        <taxon>Chromatiaceae</taxon>
        <taxon>Thiohalocapsa</taxon>
    </lineage>
</organism>
<keyword evidence="2" id="KW-0812">Transmembrane</keyword>
<keyword evidence="2" id="KW-0472">Membrane</keyword>
<accession>A0ABS1CIG0</accession>
<protein>
    <submittedName>
        <fullName evidence="3">Uncharacterized protein</fullName>
    </submittedName>
</protein>
<dbReference type="RefSeq" id="WP_200238149.1">
    <property type="nucleotide sequence ID" value="NZ_NRRV01000029.1"/>
</dbReference>
<gene>
    <name evidence="3" type="ORF">CKO31_12915</name>
</gene>
<keyword evidence="2" id="KW-1133">Transmembrane helix</keyword>
<evidence type="ECO:0000313" key="4">
    <source>
        <dbReference type="Proteomes" id="UP000748752"/>
    </source>
</evidence>
<name>A0ABS1CIG0_9GAMM</name>
<keyword evidence="4" id="KW-1185">Reference proteome</keyword>
<proteinExistence type="predicted"/>
<feature type="compositionally biased region" description="Gly residues" evidence="1">
    <location>
        <begin position="115"/>
        <end position="129"/>
    </location>
</feature>
<evidence type="ECO:0000256" key="2">
    <source>
        <dbReference type="SAM" id="Phobius"/>
    </source>
</evidence>
<feature type="region of interest" description="Disordered" evidence="1">
    <location>
        <begin position="100"/>
        <end position="129"/>
    </location>
</feature>
<feature type="transmembrane region" description="Helical" evidence="2">
    <location>
        <begin position="20"/>
        <end position="43"/>
    </location>
</feature>
<sequence length="129" mass="13592">MATETDTQPSSFALKQWQFYLLTFISAAALGLVFVTTTLSASIGSMRNQLDERQQFINDSIVLSKLNVQLAQVLANLAVATGDEELKRVLWDNGITFSTRAPAGNNKARLTPGSTAGGGLGEAGDGAGD</sequence>
<dbReference type="EMBL" id="NRRV01000029">
    <property type="protein sequence ID" value="MBK1631628.1"/>
    <property type="molecule type" value="Genomic_DNA"/>
</dbReference>
<reference evidence="3 4" key="1">
    <citation type="journal article" date="2020" name="Microorganisms">
        <title>Osmotic Adaptation and Compatible Solute Biosynthesis of Phototrophic Bacteria as Revealed from Genome Analyses.</title>
        <authorList>
            <person name="Imhoff J.F."/>
            <person name="Rahn T."/>
            <person name="Kunzel S."/>
            <person name="Keller A."/>
            <person name="Neulinger S.C."/>
        </authorList>
    </citation>
    <scope>NUCLEOTIDE SEQUENCE [LARGE SCALE GENOMIC DNA]</scope>
    <source>
        <strain evidence="3 4">DSM 6210</strain>
    </source>
</reference>
<evidence type="ECO:0000313" key="3">
    <source>
        <dbReference type="EMBL" id="MBK1631628.1"/>
    </source>
</evidence>
<comment type="caution">
    <text evidence="3">The sequence shown here is derived from an EMBL/GenBank/DDBJ whole genome shotgun (WGS) entry which is preliminary data.</text>
</comment>